<reference evidence="1" key="1">
    <citation type="journal article" date="2021" name="Sci. Adv.">
        <title>The American lobster genome reveals insights on longevity, neural, and immune adaptations.</title>
        <authorList>
            <person name="Polinski J.M."/>
            <person name="Zimin A.V."/>
            <person name="Clark K.F."/>
            <person name="Kohn A.B."/>
            <person name="Sadowski N."/>
            <person name="Timp W."/>
            <person name="Ptitsyn A."/>
            <person name="Khanna P."/>
            <person name="Romanova D.Y."/>
            <person name="Williams P."/>
            <person name="Greenwood S.J."/>
            <person name="Moroz L.L."/>
            <person name="Walt D.R."/>
            <person name="Bodnar A.G."/>
        </authorList>
    </citation>
    <scope>NUCLEOTIDE SEQUENCE</scope>
    <source>
        <strain evidence="1">GMGI-L3</strain>
    </source>
</reference>
<dbReference type="EMBL" id="JAHLQT010041065">
    <property type="protein sequence ID" value="KAG7155645.1"/>
    <property type="molecule type" value="Genomic_DNA"/>
</dbReference>
<dbReference type="Proteomes" id="UP000747542">
    <property type="component" value="Unassembled WGS sequence"/>
</dbReference>
<accession>A0A8J5MLI3</accession>
<evidence type="ECO:0000313" key="1">
    <source>
        <dbReference type="EMBL" id="KAG7155645.1"/>
    </source>
</evidence>
<organism evidence="1 2">
    <name type="scientific">Homarus americanus</name>
    <name type="common">American lobster</name>
    <dbReference type="NCBI Taxonomy" id="6706"/>
    <lineage>
        <taxon>Eukaryota</taxon>
        <taxon>Metazoa</taxon>
        <taxon>Ecdysozoa</taxon>
        <taxon>Arthropoda</taxon>
        <taxon>Crustacea</taxon>
        <taxon>Multicrustacea</taxon>
        <taxon>Malacostraca</taxon>
        <taxon>Eumalacostraca</taxon>
        <taxon>Eucarida</taxon>
        <taxon>Decapoda</taxon>
        <taxon>Pleocyemata</taxon>
        <taxon>Astacidea</taxon>
        <taxon>Nephropoidea</taxon>
        <taxon>Nephropidae</taxon>
        <taxon>Homarus</taxon>
    </lineage>
</organism>
<keyword evidence="2" id="KW-1185">Reference proteome</keyword>
<name>A0A8J5MLI3_HOMAM</name>
<dbReference type="AlphaFoldDB" id="A0A8J5MLI3"/>
<comment type="caution">
    <text evidence="1">The sequence shown here is derived from an EMBL/GenBank/DDBJ whole genome shotgun (WGS) entry which is preliminary data.</text>
</comment>
<evidence type="ECO:0000313" key="2">
    <source>
        <dbReference type="Proteomes" id="UP000747542"/>
    </source>
</evidence>
<gene>
    <name evidence="1" type="ORF">Hamer_G016020</name>
</gene>
<protein>
    <submittedName>
        <fullName evidence="1">Uncharacterized protein</fullName>
    </submittedName>
</protein>
<sequence>MSRSIVADKHSLLDLLPGDVMDCHLELLECRDKDTVELTLKYFQCEPSLFVTMTGPQESYPWNCAAFLAIMGLILWEPAALAHNSTDTRCLLALGPGVLLFCHGVIRQGLPVEACLIHDPRYTYSTF</sequence>
<proteinExistence type="predicted"/>